<evidence type="ECO:0000256" key="5">
    <source>
        <dbReference type="ARBA" id="ARBA00023194"/>
    </source>
</evidence>
<dbReference type="InterPro" id="IPR049551">
    <property type="entry name" value="PKS_DH_C"/>
</dbReference>
<evidence type="ECO:0000256" key="3">
    <source>
        <dbReference type="ARBA" id="ARBA00022553"/>
    </source>
</evidence>
<feature type="compositionally biased region" description="Low complexity" evidence="8">
    <location>
        <begin position="1022"/>
        <end position="1037"/>
    </location>
</feature>
<dbReference type="InterPro" id="IPR020807">
    <property type="entry name" value="PKS_DH"/>
</dbReference>
<dbReference type="SMART" id="SM00827">
    <property type="entry name" value="PKS_AT"/>
    <property type="match status" value="1"/>
</dbReference>
<keyword evidence="2" id="KW-0596">Phosphopantetheine</keyword>
<dbReference type="PROSITE" id="PS00606">
    <property type="entry name" value="KS3_1"/>
    <property type="match status" value="1"/>
</dbReference>
<feature type="region of interest" description="C-terminal hotdog fold" evidence="7">
    <location>
        <begin position="856"/>
        <end position="1005"/>
    </location>
</feature>
<dbReference type="PROSITE" id="PS52019">
    <property type="entry name" value="PKS_MFAS_DH"/>
    <property type="match status" value="1"/>
</dbReference>
<dbReference type="Pfam" id="PF00550">
    <property type="entry name" value="PP-binding"/>
    <property type="match status" value="1"/>
</dbReference>
<dbReference type="InterPro" id="IPR014031">
    <property type="entry name" value="Ketoacyl_synth_C"/>
</dbReference>
<evidence type="ECO:0000313" key="13">
    <source>
        <dbReference type="Proteomes" id="UP001598448"/>
    </source>
</evidence>
<dbReference type="RefSeq" id="WP_386710334.1">
    <property type="nucleotide sequence ID" value="NZ_JBHXIJ010000032.1"/>
</dbReference>
<dbReference type="InterPro" id="IPR032821">
    <property type="entry name" value="PKS_assoc"/>
</dbReference>
<dbReference type="PANTHER" id="PTHR43775:SF37">
    <property type="entry name" value="SI:DKEY-61P9.11"/>
    <property type="match status" value="1"/>
</dbReference>
<evidence type="ECO:0000256" key="6">
    <source>
        <dbReference type="ARBA" id="ARBA00023315"/>
    </source>
</evidence>
<dbReference type="Gene3D" id="3.10.129.110">
    <property type="entry name" value="Polyketide synthase dehydratase"/>
    <property type="match status" value="1"/>
</dbReference>
<dbReference type="InterPro" id="IPR014043">
    <property type="entry name" value="Acyl_transferase_dom"/>
</dbReference>
<feature type="compositionally biased region" description="Low complexity" evidence="8">
    <location>
        <begin position="1161"/>
        <end position="1182"/>
    </location>
</feature>
<feature type="region of interest" description="N-terminal hotdog fold" evidence="7">
    <location>
        <begin position="729"/>
        <end position="841"/>
    </location>
</feature>
<dbReference type="Pfam" id="PF16197">
    <property type="entry name" value="KAsynt_C_assoc"/>
    <property type="match status" value="2"/>
</dbReference>
<dbReference type="InterPro" id="IPR014030">
    <property type="entry name" value="Ketoacyl_synth_N"/>
</dbReference>
<feature type="active site" description="Proton acceptor; for dehydratase activity" evidence="7">
    <location>
        <position position="760"/>
    </location>
</feature>
<comment type="pathway">
    <text evidence="1">Antibiotic biosynthesis.</text>
</comment>
<dbReference type="InterPro" id="IPR036736">
    <property type="entry name" value="ACP-like_sf"/>
</dbReference>
<dbReference type="SUPFAM" id="SSF52151">
    <property type="entry name" value="FabD/lysophospholipase-like"/>
    <property type="match status" value="1"/>
</dbReference>
<dbReference type="SUPFAM" id="SSF55048">
    <property type="entry name" value="Probable ACP-binding domain of malonyl-CoA ACP transacylase"/>
    <property type="match status" value="1"/>
</dbReference>
<dbReference type="Gene3D" id="3.40.366.10">
    <property type="entry name" value="Malonyl-Coenzyme A Acyl Carrier Protein, domain 2"/>
    <property type="match status" value="1"/>
</dbReference>
<comment type="caution">
    <text evidence="12">The sequence shown here is derived from an EMBL/GenBank/DDBJ whole genome shotgun (WGS) entry which is preliminary data.</text>
</comment>
<feature type="compositionally biased region" description="Pro residues" evidence="8">
    <location>
        <begin position="1148"/>
        <end position="1160"/>
    </location>
</feature>
<dbReference type="Gene3D" id="3.40.47.10">
    <property type="match status" value="2"/>
</dbReference>
<feature type="domain" description="Ketosynthase family 3 (KS3)" evidence="10">
    <location>
        <begin position="1202"/>
        <end position="1612"/>
    </location>
</feature>
<proteinExistence type="predicted"/>
<dbReference type="SUPFAM" id="SSF47336">
    <property type="entry name" value="ACP-like"/>
    <property type="match status" value="1"/>
</dbReference>
<dbReference type="InterPro" id="IPR050091">
    <property type="entry name" value="PKS_NRPS_Biosynth_Enz"/>
</dbReference>
<feature type="region of interest" description="Disordered" evidence="8">
    <location>
        <begin position="1007"/>
        <end position="1037"/>
    </location>
</feature>
<evidence type="ECO:0000256" key="2">
    <source>
        <dbReference type="ARBA" id="ARBA00022450"/>
    </source>
</evidence>
<gene>
    <name evidence="12" type="ORF">ACFWJN_07465</name>
</gene>
<keyword evidence="13" id="KW-1185">Reference proteome</keyword>
<dbReference type="Pfam" id="PF14765">
    <property type="entry name" value="PS-DH"/>
    <property type="match status" value="1"/>
</dbReference>
<protein>
    <submittedName>
        <fullName evidence="12">Beta-ketoacyl synthase N-terminal-like domain-containing protein</fullName>
    </submittedName>
</protein>
<dbReference type="InterPro" id="IPR042104">
    <property type="entry name" value="PKS_dehydratase_sf"/>
</dbReference>
<organism evidence="12 13">
    <name type="scientific">Streptomyces albidochromogenes</name>
    <dbReference type="NCBI Taxonomy" id="329524"/>
    <lineage>
        <taxon>Bacteria</taxon>
        <taxon>Bacillati</taxon>
        <taxon>Actinomycetota</taxon>
        <taxon>Actinomycetes</taxon>
        <taxon>Kitasatosporales</taxon>
        <taxon>Streptomycetaceae</taxon>
        <taxon>Streptomyces</taxon>
    </lineage>
</organism>
<dbReference type="PANTHER" id="PTHR43775">
    <property type="entry name" value="FATTY ACID SYNTHASE"/>
    <property type="match status" value="1"/>
</dbReference>
<keyword evidence="3" id="KW-0597">Phosphoprotein</keyword>
<evidence type="ECO:0000313" key="12">
    <source>
        <dbReference type="EMBL" id="MFD5098794.1"/>
    </source>
</evidence>
<keyword evidence="4" id="KW-0808">Transferase</keyword>
<dbReference type="InterPro" id="IPR018201">
    <property type="entry name" value="Ketoacyl_synth_AS"/>
</dbReference>
<dbReference type="Pfam" id="PF02801">
    <property type="entry name" value="Ketoacyl-synt_C"/>
    <property type="match status" value="2"/>
</dbReference>
<dbReference type="InterPro" id="IPR049900">
    <property type="entry name" value="PKS_mFAS_DH"/>
</dbReference>
<evidence type="ECO:0000256" key="4">
    <source>
        <dbReference type="ARBA" id="ARBA00022679"/>
    </source>
</evidence>
<dbReference type="PROSITE" id="PS52004">
    <property type="entry name" value="KS3_2"/>
    <property type="match status" value="2"/>
</dbReference>
<evidence type="ECO:0000256" key="8">
    <source>
        <dbReference type="SAM" id="MobiDB-lite"/>
    </source>
</evidence>
<accession>A0ABW6FLT7</accession>
<dbReference type="InterPro" id="IPR020841">
    <property type="entry name" value="PKS_Beta-ketoAc_synthase_dom"/>
</dbReference>
<dbReference type="SUPFAM" id="SSF53901">
    <property type="entry name" value="Thiolase-like"/>
    <property type="match status" value="2"/>
</dbReference>
<dbReference type="PROSITE" id="PS50075">
    <property type="entry name" value="CARRIER"/>
    <property type="match status" value="1"/>
</dbReference>
<name>A0ABW6FLT7_9ACTN</name>
<reference evidence="12 13" key="1">
    <citation type="submission" date="2024-09" db="EMBL/GenBank/DDBJ databases">
        <title>The Natural Products Discovery Center: Release of the First 8490 Sequenced Strains for Exploring Actinobacteria Biosynthetic Diversity.</title>
        <authorList>
            <person name="Kalkreuter E."/>
            <person name="Kautsar S.A."/>
            <person name="Yang D."/>
            <person name="Bader C.D."/>
            <person name="Teijaro C.N."/>
            <person name="Fluegel L."/>
            <person name="Davis C.M."/>
            <person name="Simpson J.R."/>
            <person name="Lauterbach L."/>
            <person name="Steele A.D."/>
            <person name="Gui C."/>
            <person name="Meng S."/>
            <person name="Li G."/>
            <person name="Viehrig K."/>
            <person name="Ye F."/>
            <person name="Su P."/>
            <person name="Kiefer A.F."/>
            <person name="Nichols A."/>
            <person name="Cepeda A.J."/>
            <person name="Yan W."/>
            <person name="Fan B."/>
            <person name="Jiang Y."/>
            <person name="Adhikari A."/>
            <person name="Zheng C.-J."/>
            <person name="Schuster L."/>
            <person name="Cowan T.M."/>
            <person name="Smanski M.J."/>
            <person name="Chevrette M.G."/>
            <person name="De Carvalho L.P.S."/>
            <person name="Shen B."/>
        </authorList>
    </citation>
    <scope>NUCLEOTIDE SEQUENCE [LARGE SCALE GENOMIC DNA]</scope>
    <source>
        <strain evidence="12 13">NPDC058348</strain>
    </source>
</reference>
<dbReference type="Gene3D" id="3.30.70.3290">
    <property type="match status" value="2"/>
</dbReference>
<sequence>MSELDTRIAVIGLAVRLPGAEDALDLTALLGRDGVEVGEVPPSRWARELYRGEGPHRGTHHRGAFLVDPFSFDHEAFGMTAEDAVLLDPQQRVMLEVGARALEDSGHLGVRRRLDAGVFVAARMNGYGFDRARGLVPPGSAGAPGPDDAAGVPGPAALWGRSQNFMAAWLSDRFDLAGPSLVTDTACSSSLSAVWLACQSLAAGSCELALVGAVDLLIHPLTFVLLSRTGALSPDGLCHTFDTRANGYVPGEGAAALVLKPMPAALADGDVILGAISGVAVNNDGRTMGVTTPNLEAQIDLLDKAYRTIDPATVQYVEAHGTGTAIGDPIEVRALTEVFARRGVPRNSVALGSIKRRIGHLHSASGLAGLAKIIVALREGTVPAVGVDSPNPRLNLADSPFHLPDTSRPWRDAPVRRAAVSGFGFGGTNAHVVAEAASRTAPGPGETVGGRAGQVHVLPLSADSPYMLRELVAQWIEFLPTLADHSGALGDACATARLARPHRAARMAVAGADADQLATALRTWLLRAEAPGGDGGPRATVPVRPGAAAAPPAWLSALCRSTPAVQEVVGLFEAATGTRLAGFSGELLRICSGVALAIALRELGLPEAAVELPEGWEAVGDFVRGRVTLEQALADVLRHDSGPAHTAQDHGSTGRGHEVTARLAGARDEREVAAVLAALTAELFQAGQDIDWAAFQHATGAGWSKCLLPSAQPRGRALNLAEPLRSAEPGSPAELVSDQGADGYTFSRVFGPAEAPIAQHAVYRTLMLPGVAWFDFLREGTALRGAPFHGALDILFHRPLIPSGARRVVGRVDADGRFRVEDAERGELFVTGRLAAEPPTVPPAPVPLAALLADCAGSAVHAGSGLYRWLRRIGYHHGRYYRNISWVASLPDGGTLARIEGERQREMNPPGVQLFPGLLDSVTVAAIDPANPVFGAADASAFIPLSVGRLDVLGRLDDAAYVRTEIAFWNDEACRVTQTVTDAGGRPLLVFGDMASKRVPVRAFSAEQSPAPAVAPRPPEPVTAAAAPSVPASSEAPTAPRAVVGPVAAAVAEAPAASSGAQVARVLDWFLALTGTSHEHADTEFLSAGFDSVGLVSLSERISQEHGLSLYPTVFFEYPTPRQFAEFLMDEAPELVHTLAAVPGQAPEEPPATEQPPAPEDAPTAAEAPAPAPAAARITAASRRPDAEPPADAPAPAPASRPRDIAVVGAAVRLPTASTLTAFAELLAEGRDTVRPLPEGRWDSVEGPVPHASFLDSVDEFDPAPFRISAREAPLIDPQARIVYETIWEALEDGGRIGKRADGSHTGLWIAYSHDHYHEERVRHGVPDGRGLGLEAMIANRLSYLMDWHGPSGLVNTLCSSSLVALHSAVQHLRTGDIDTAVIGAVHAGISPEYFRSMGDMMALSPRHRSRAFDSTADGFVPGEGAVAVVLRRCDDAQRDGDRIRGVIKGAAVNHGGRTTRYSAPSPRAQRDVISAALRDAEVSVESIGLVEAHGTGTGLGDPIEVEGLTRAWRGVTGRSQFCAIGSLKGNVGHLEPAAGLAGLVKVLLAMEHGVVPPSLHVVRPNDHIRFEESPFYLADRVVEWPRGGEPRRAAVSAFGMGGVNAHVIVEEPPVPVVRAGVAEDSHVVRVSAADESTLRSLAGAYAERVAGASGEELGDIAFTANAGRAGHRFRAVVHGADGAELAARLRGVAVGDTPVSRKAGAVAPVAFMFTGQGSQYVGMGRGLYAVEPVFRAALDECAGLLVPFLDVPLPELLFGEVAGRLDRTRYAQVGIVSVQVALVRWLESVGVRPDVVVGHSLGELTAAWAAGVLGLEDLLRLTAVRGGLMEAQPGDGAMAVVHADAETVSSALAGFVGVEIAAFNAPRVVTVTGPAGAVERFCRESGLRCRPLVVSHAFHSAAMQGAVAPFVEAVSGTLLSPPEVAFASSVTGGWHTAESVTDPGYWGRAIREPVRFSQAVATLEEAGAGSVWEIGSHPQLTSLARASWAGAPPVWLSTLRRERTDQAEVHAALAAYVNQTSGDLDWAALYQGKGRQTVTVPTYPFNRQRYWVSADPRRATMNQTNEMRRPQRHG</sequence>
<feature type="domain" description="PKS/mFAS DH" evidence="11">
    <location>
        <begin position="729"/>
        <end position="1005"/>
    </location>
</feature>
<dbReference type="CDD" id="cd00833">
    <property type="entry name" value="PKS"/>
    <property type="match status" value="2"/>
</dbReference>
<dbReference type="InterPro" id="IPR020806">
    <property type="entry name" value="PKS_PP-bd"/>
</dbReference>
<feature type="domain" description="Carrier" evidence="9">
    <location>
        <begin position="1057"/>
        <end position="1132"/>
    </location>
</feature>
<dbReference type="SMART" id="SM00826">
    <property type="entry name" value="PKS_DH"/>
    <property type="match status" value="1"/>
</dbReference>
<feature type="domain" description="Ketosynthase family 3 (KS3)" evidence="10">
    <location>
        <begin position="5"/>
        <end position="436"/>
    </location>
</feature>
<dbReference type="Pfam" id="PF00698">
    <property type="entry name" value="Acyl_transf_1"/>
    <property type="match status" value="1"/>
</dbReference>
<dbReference type="InterPro" id="IPR001227">
    <property type="entry name" value="Ac_transferase_dom_sf"/>
</dbReference>
<evidence type="ECO:0000256" key="7">
    <source>
        <dbReference type="PROSITE-ProRule" id="PRU01363"/>
    </source>
</evidence>
<keyword evidence="5" id="KW-0045">Antibiotic biosynthesis</keyword>
<dbReference type="InterPro" id="IPR016035">
    <property type="entry name" value="Acyl_Trfase/lysoPLipase"/>
</dbReference>
<dbReference type="SMART" id="SM00825">
    <property type="entry name" value="PKS_KS"/>
    <property type="match status" value="2"/>
</dbReference>
<dbReference type="InterPro" id="IPR009081">
    <property type="entry name" value="PP-bd_ACP"/>
</dbReference>
<dbReference type="Proteomes" id="UP001598448">
    <property type="component" value="Unassembled WGS sequence"/>
</dbReference>
<dbReference type="InterPro" id="IPR016039">
    <property type="entry name" value="Thiolase-like"/>
</dbReference>
<dbReference type="InterPro" id="IPR016036">
    <property type="entry name" value="Malonyl_transacylase_ACP-bd"/>
</dbReference>
<evidence type="ECO:0000259" key="11">
    <source>
        <dbReference type="PROSITE" id="PS52019"/>
    </source>
</evidence>
<dbReference type="SMART" id="SM00823">
    <property type="entry name" value="PKS_PP"/>
    <property type="match status" value="1"/>
</dbReference>
<dbReference type="Gene3D" id="1.10.1200.10">
    <property type="entry name" value="ACP-like"/>
    <property type="match status" value="1"/>
</dbReference>
<dbReference type="EMBL" id="JBHXIJ010000032">
    <property type="protein sequence ID" value="MFD5098794.1"/>
    <property type="molecule type" value="Genomic_DNA"/>
</dbReference>
<feature type="region of interest" description="Disordered" evidence="8">
    <location>
        <begin position="1144"/>
        <end position="1202"/>
    </location>
</feature>
<evidence type="ECO:0000259" key="9">
    <source>
        <dbReference type="PROSITE" id="PS50075"/>
    </source>
</evidence>
<evidence type="ECO:0000256" key="1">
    <source>
        <dbReference type="ARBA" id="ARBA00004792"/>
    </source>
</evidence>
<feature type="active site" description="Proton donor; for dehydratase activity" evidence="7">
    <location>
        <position position="920"/>
    </location>
</feature>
<dbReference type="Pfam" id="PF00109">
    <property type="entry name" value="ketoacyl-synt"/>
    <property type="match status" value="2"/>
</dbReference>
<keyword evidence="6" id="KW-0012">Acyltransferase</keyword>
<evidence type="ECO:0000259" key="10">
    <source>
        <dbReference type="PROSITE" id="PS52004"/>
    </source>
</evidence>